<dbReference type="Pfam" id="PF01627">
    <property type="entry name" value="Hpt"/>
    <property type="match status" value="1"/>
</dbReference>
<comment type="caution">
    <text evidence="17">The sequence shown here is derived from an EMBL/GenBank/DDBJ whole genome shotgun (WGS) entry which is preliminary data.</text>
</comment>
<evidence type="ECO:0000259" key="15">
    <source>
        <dbReference type="PROSITE" id="PS50110"/>
    </source>
</evidence>
<dbReference type="GO" id="GO:0005524">
    <property type="term" value="F:ATP binding"/>
    <property type="evidence" value="ECO:0007669"/>
    <property type="project" value="UniProtKB-KW"/>
</dbReference>
<keyword evidence="18" id="KW-1185">Reference proteome</keyword>
<evidence type="ECO:0000256" key="5">
    <source>
        <dbReference type="ARBA" id="ARBA00022553"/>
    </source>
</evidence>
<dbReference type="InterPro" id="IPR004358">
    <property type="entry name" value="Sig_transdc_His_kin-like_C"/>
</dbReference>
<feature type="modified residue" description="4-aspartylphosphate" evidence="13">
    <location>
        <position position="362"/>
    </location>
</feature>
<dbReference type="CDD" id="cd17546">
    <property type="entry name" value="REC_hyHK_CKI1_RcsC-like"/>
    <property type="match status" value="1"/>
</dbReference>
<evidence type="ECO:0000259" key="14">
    <source>
        <dbReference type="PROSITE" id="PS50109"/>
    </source>
</evidence>
<dbReference type="Pfam" id="PF00512">
    <property type="entry name" value="HisKA"/>
    <property type="match status" value="1"/>
</dbReference>
<feature type="domain" description="HPt" evidence="16">
    <location>
        <begin position="465"/>
        <end position="563"/>
    </location>
</feature>
<dbReference type="Gene3D" id="1.10.287.130">
    <property type="match status" value="1"/>
</dbReference>
<protein>
    <recommendedName>
        <fullName evidence="3">histidine kinase</fullName>
        <ecNumber evidence="3">2.7.13.3</ecNumber>
    </recommendedName>
</protein>
<gene>
    <name evidence="17" type="ORF">RM520_07600</name>
</gene>
<dbReference type="InterPro" id="IPR036890">
    <property type="entry name" value="HATPase_C_sf"/>
</dbReference>
<proteinExistence type="predicted"/>
<dbReference type="InterPro" id="IPR011006">
    <property type="entry name" value="CheY-like_superfamily"/>
</dbReference>
<dbReference type="InterPro" id="IPR003594">
    <property type="entry name" value="HATPase_dom"/>
</dbReference>
<feature type="domain" description="Histidine kinase" evidence="14">
    <location>
        <begin position="66"/>
        <end position="287"/>
    </location>
</feature>
<dbReference type="EC" id="2.7.13.3" evidence="3"/>
<dbReference type="SUPFAM" id="SSF55874">
    <property type="entry name" value="ATPase domain of HSP90 chaperone/DNA topoisomerase II/histidine kinase"/>
    <property type="match status" value="1"/>
</dbReference>
<dbReference type="Pfam" id="PF00072">
    <property type="entry name" value="Response_reg"/>
    <property type="match status" value="1"/>
</dbReference>
<dbReference type="SUPFAM" id="SSF47226">
    <property type="entry name" value="Histidine-containing phosphotransfer domain, HPT domain"/>
    <property type="match status" value="1"/>
</dbReference>
<reference evidence="17 18" key="1">
    <citation type="submission" date="2023-09" db="EMBL/GenBank/DDBJ databases">
        <authorList>
            <person name="Rey-Velasco X."/>
        </authorList>
    </citation>
    <scope>NUCLEOTIDE SEQUENCE [LARGE SCALE GENOMIC DNA]</scope>
    <source>
        <strain evidence="17 18">P007</strain>
    </source>
</reference>
<dbReference type="Gene3D" id="3.30.565.10">
    <property type="entry name" value="Histidine kinase-like ATPase, C-terminal domain"/>
    <property type="match status" value="1"/>
</dbReference>
<dbReference type="EMBL" id="JAVRHU010000002">
    <property type="protein sequence ID" value="MDT0621484.1"/>
    <property type="molecule type" value="Genomic_DNA"/>
</dbReference>
<keyword evidence="8 17" id="KW-0067">ATP-binding</keyword>
<dbReference type="Gene3D" id="1.20.120.160">
    <property type="entry name" value="HPT domain"/>
    <property type="match status" value="1"/>
</dbReference>
<dbReference type="PROSITE" id="PS50894">
    <property type="entry name" value="HPT"/>
    <property type="match status" value="1"/>
</dbReference>
<keyword evidence="10" id="KW-0902">Two-component regulatory system</keyword>
<keyword evidence="4" id="KW-1003">Cell membrane</keyword>
<comment type="subcellular location">
    <subcellularLocation>
        <location evidence="2">Cell membrane</location>
        <topology evidence="2">Multi-pass membrane protein</topology>
    </subcellularLocation>
</comment>
<accession>A0ABU3BH42</accession>
<keyword evidence="7" id="KW-0547">Nucleotide-binding</keyword>
<dbReference type="InterPro" id="IPR005467">
    <property type="entry name" value="His_kinase_dom"/>
</dbReference>
<dbReference type="SMART" id="SM00448">
    <property type="entry name" value="REC"/>
    <property type="match status" value="1"/>
</dbReference>
<evidence type="ECO:0000256" key="3">
    <source>
        <dbReference type="ARBA" id="ARBA00012438"/>
    </source>
</evidence>
<evidence type="ECO:0000256" key="12">
    <source>
        <dbReference type="PROSITE-ProRule" id="PRU00110"/>
    </source>
</evidence>
<dbReference type="InterPro" id="IPR001789">
    <property type="entry name" value="Sig_transdc_resp-reg_receiver"/>
</dbReference>
<name>A0ABU3BH42_9FLAO</name>
<dbReference type="InterPro" id="IPR003661">
    <property type="entry name" value="HisK_dim/P_dom"/>
</dbReference>
<dbReference type="SMART" id="SM00387">
    <property type="entry name" value="HATPase_c"/>
    <property type="match status" value="1"/>
</dbReference>
<evidence type="ECO:0000256" key="2">
    <source>
        <dbReference type="ARBA" id="ARBA00004651"/>
    </source>
</evidence>
<evidence type="ECO:0000256" key="6">
    <source>
        <dbReference type="ARBA" id="ARBA00022692"/>
    </source>
</evidence>
<keyword evidence="11" id="KW-0472">Membrane</keyword>
<dbReference type="CDD" id="cd16922">
    <property type="entry name" value="HATPase_EvgS-ArcB-TorS-like"/>
    <property type="match status" value="1"/>
</dbReference>
<evidence type="ECO:0000313" key="18">
    <source>
        <dbReference type="Proteomes" id="UP001250662"/>
    </source>
</evidence>
<dbReference type="InterPro" id="IPR036641">
    <property type="entry name" value="HPT_dom_sf"/>
</dbReference>
<dbReference type="PROSITE" id="PS50109">
    <property type="entry name" value="HIS_KIN"/>
    <property type="match status" value="1"/>
</dbReference>
<dbReference type="InterPro" id="IPR008207">
    <property type="entry name" value="Sig_transdc_His_kin_Hpt_dom"/>
</dbReference>
<evidence type="ECO:0000256" key="13">
    <source>
        <dbReference type="PROSITE-ProRule" id="PRU00169"/>
    </source>
</evidence>
<keyword evidence="9" id="KW-1133">Transmembrane helix</keyword>
<keyword evidence="6" id="KW-0812">Transmembrane</keyword>
<dbReference type="PROSITE" id="PS50110">
    <property type="entry name" value="RESPONSE_REGULATORY"/>
    <property type="match status" value="1"/>
</dbReference>
<evidence type="ECO:0000256" key="4">
    <source>
        <dbReference type="ARBA" id="ARBA00022475"/>
    </source>
</evidence>
<dbReference type="Proteomes" id="UP001250662">
    <property type="component" value="Unassembled WGS sequence"/>
</dbReference>
<evidence type="ECO:0000256" key="1">
    <source>
        <dbReference type="ARBA" id="ARBA00000085"/>
    </source>
</evidence>
<dbReference type="RefSeq" id="WP_311387555.1">
    <property type="nucleotide sequence ID" value="NZ_JAVRHU010000002.1"/>
</dbReference>
<evidence type="ECO:0000256" key="9">
    <source>
        <dbReference type="ARBA" id="ARBA00022989"/>
    </source>
</evidence>
<dbReference type="PANTHER" id="PTHR45339:SF1">
    <property type="entry name" value="HYBRID SIGNAL TRANSDUCTION HISTIDINE KINASE J"/>
    <property type="match status" value="1"/>
</dbReference>
<feature type="domain" description="Response regulatory" evidence="15">
    <location>
        <begin position="313"/>
        <end position="431"/>
    </location>
</feature>
<dbReference type="SUPFAM" id="SSF47384">
    <property type="entry name" value="Homodimeric domain of signal transducing histidine kinase"/>
    <property type="match status" value="1"/>
</dbReference>
<dbReference type="SMART" id="SM00388">
    <property type="entry name" value="HisKA"/>
    <property type="match status" value="1"/>
</dbReference>
<dbReference type="InterPro" id="IPR036097">
    <property type="entry name" value="HisK_dim/P_sf"/>
</dbReference>
<sequence length="566" mass="63407">MENGLDSFSFSELNSSEASKLKKSFTSFKNGLEAKVFGDYESIAVDYEEVKPSNLSKQNEHSIIANASHEIRTPLNGIVGFIDLLKETKLDSKQQELTNALSAASQSLMDITNELLEFSKLASGREKFVRVPFNLNSLVNEVGFLCRTLITNKDIVLNVALDANVPKNLIGDPSKLSQILLNLLGNAIKFVEKGKIDLKVSFKSIEDHKTYLEFSISDTGIGIANDKLKKIFETYQQAEPETHLKYGGSGLGLSIVKELIEKQGGCIAVSSALGKGTTFKVILPFTQATQDLEQTKTTTLEKVTQNNCLEGTKILVFEDNTLNQKLMENRLKNWGCDTFITDNGIYGLKLLENHHFDLVLMDLKMPNMNGFQITERIRKSTNTKIQNIPIIALSADYSAIDKENCERTGITDFILKPYNAEELHGLISQNLNPIPETQDDSREQAPLATTKLVNLDTILEECLGQTELLDELIRLFKQNIFEFIGKVKMHMQSNNLQGVGFAAHKIKSSLKMLDTTTLSEICEQISDVCKGNNDVKHLNYLYHQFLDEYPKVESQIAIEMKRIKTN</sequence>
<dbReference type="Pfam" id="PF02518">
    <property type="entry name" value="HATPase_c"/>
    <property type="match status" value="1"/>
</dbReference>
<evidence type="ECO:0000259" key="16">
    <source>
        <dbReference type="PROSITE" id="PS50894"/>
    </source>
</evidence>
<evidence type="ECO:0000313" key="17">
    <source>
        <dbReference type="EMBL" id="MDT0621484.1"/>
    </source>
</evidence>
<evidence type="ECO:0000256" key="8">
    <source>
        <dbReference type="ARBA" id="ARBA00022840"/>
    </source>
</evidence>
<dbReference type="PANTHER" id="PTHR45339">
    <property type="entry name" value="HYBRID SIGNAL TRANSDUCTION HISTIDINE KINASE J"/>
    <property type="match status" value="1"/>
</dbReference>
<keyword evidence="5 13" id="KW-0597">Phosphoprotein</keyword>
<dbReference type="PRINTS" id="PR00344">
    <property type="entry name" value="BCTRLSENSOR"/>
</dbReference>
<feature type="modified residue" description="Phosphohistidine" evidence="12">
    <location>
        <position position="504"/>
    </location>
</feature>
<evidence type="ECO:0000256" key="11">
    <source>
        <dbReference type="ARBA" id="ARBA00023136"/>
    </source>
</evidence>
<organism evidence="17 18">
    <name type="scientific">Croceitalea vernalis</name>
    <dbReference type="NCBI Taxonomy" id="3075599"/>
    <lineage>
        <taxon>Bacteria</taxon>
        <taxon>Pseudomonadati</taxon>
        <taxon>Bacteroidota</taxon>
        <taxon>Flavobacteriia</taxon>
        <taxon>Flavobacteriales</taxon>
        <taxon>Flavobacteriaceae</taxon>
        <taxon>Croceitalea</taxon>
    </lineage>
</organism>
<dbReference type="Gene3D" id="3.40.50.2300">
    <property type="match status" value="1"/>
</dbReference>
<comment type="catalytic activity">
    <reaction evidence="1">
        <text>ATP + protein L-histidine = ADP + protein N-phospho-L-histidine.</text>
        <dbReference type="EC" id="2.7.13.3"/>
    </reaction>
</comment>
<dbReference type="SUPFAM" id="SSF52172">
    <property type="entry name" value="CheY-like"/>
    <property type="match status" value="1"/>
</dbReference>
<dbReference type="CDD" id="cd00082">
    <property type="entry name" value="HisKA"/>
    <property type="match status" value="1"/>
</dbReference>
<evidence type="ECO:0000256" key="10">
    <source>
        <dbReference type="ARBA" id="ARBA00023012"/>
    </source>
</evidence>
<evidence type="ECO:0000256" key="7">
    <source>
        <dbReference type="ARBA" id="ARBA00022741"/>
    </source>
</evidence>